<dbReference type="STRING" id="43928.SAMN05443636_1633"/>
<protein>
    <recommendedName>
        <fullName evidence="4">Winged helix-turn-helix DNA-binding</fullName>
    </recommendedName>
</protein>
<dbReference type="InterPro" id="IPR036388">
    <property type="entry name" value="WH-like_DNA-bd_sf"/>
</dbReference>
<evidence type="ECO:0000313" key="3">
    <source>
        <dbReference type="Proteomes" id="UP000184357"/>
    </source>
</evidence>
<evidence type="ECO:0008006" key="4">
    <source>
        <dbReference type="Google" id="ProtNLM"/>
    </source>
</evidence>
<organism evidence="2 3">
    <name type="scientific">Halobaculum gomorrense</name>
    <dbReference type="NCBI Taxonomy" id="43928"/>
    <lineage>
        <taxon>Archaea</taxon>
        <taxon>Methanobacteriati</taxon>
        <taxon>Methanobacteriota</taxon>
        <taxon>Stenosarchaea group</taxon>
        <taxon>Halobacteria</taxon>
        <taxon>Halobacteriales</taxon>
        <taxon>Haloferacaceae</taxon>
        <taxon>Halobaculum</taxon>
    </lineage>
</organism>
<evidence type="ECO:0000313" key="2">
    <source>
        <dbReference type="EMBL" id="SHH01994.1"/>
    </source>
</evidence>
<reference evidence="2 3" key="1">
    <citation type="submission" date="2016-11" db="EMBL/GenBank/DDBJ databases">
        <authorList>
            <person name="Jaros S."/>
            <person name="Januszkiewicz K."/>
            <person name="Wedrychowicz H."/>
        </authorList>
    </citation>
    <scope>NUCLEOTIDE SEQUENCE [LARGE SCALE GENOMIC DNA]</scope>
    <source>
        <strain evidence="2 3">DSM 9297</strain>
    </source>
</reference>
<evidence type="ECO:0000256" key="1">
    <source>
        <dbReference type="SAM" id="MobiDB-lite"/>
    </source>
</evidence>
<proteinExistence type="predicted"/>
<dbReference type="Gene3D" id="1.10.10.10">
    <property type="entry name" value="Winged helix-like DNA-binding domain superfamily/Winged helix DNA-binding domain"/>
    <property type="match status" value="1"/>
</dbReference>
<accession>A0A1M5PJN4</accession>
<sequence>MADAESHSSTTPRQRLRDLPPSAKLVAKTLDYEGKQTQSQLAESTMLSRRTVRDALDRLERAHIADSKVSFMDARKRIYWLTASL</sequence>
<gene>
    <name evidence="2" type="ORF">SAMN05443636_1633</name>
</gene>
<feature type="region of interest" description="Disordered" evidence="1">
    <location>
        <begin position="1"/>
        <end position="22"/>
    </location>
</feature>
<dbReference type="SUPFAM" id="SSF46785">
    <property type="entry name" value="Winged helix' DNA-binding domain"/>
    <property type="match status" value="1"/>
</dbReference>
<name>A0A1M5PJN4_9EURY</name>
<dbReference type="Proteomes" id="UP000184357">
    <property type="component" value="Unassembled WGS sequence"/>
</dbReference>
<dbReference type="InterPro" id="IPR036390">
    <property type="entry name" value="WH_DNA-bd_sf"/>
</dbReference>
<dbReference type="EMBL" id="FQWV01000003">
    <property type="protein sequence ID" value="SHH01994.1"/>
    <property type="molecule type" value="Genomic_DNA"/>
</dbReference>
<dbReference type="AlphaFoldDB" id="A0A1M5PJN4"/>
<keyword evidence="3" id="KW-1185">Reference proteome</keyword>
<dbReference type="RefSeq" id="WP_073308309.1">
    <property type="nucleotide sequence ID" value="NZ_FQWV01000003.1"/>
</dbReference>